<organism evidence="1 2">
    <name type="scientific">Porphyromonas uenonis 60-3</name>
    <dbReference type="NCBI Taxonomy" id="596327"/>
    <lineage>
        <taxon>Bacteria</taxon>
        <taxon>Pseudomonadati</taxon>
        <taxon>Bacteroidota</taxon>
        <taxon>Bacteroidia</taxon>
        <taxon>Bacteroidales</taxon>
        <taxon>Porphyromonadaceae</taxon>
        <taxon>Porphyromonas</taxon>
    </lineage>
</organism>
<dbReference type="OrthoDB" id="1466667at2"/>
<dbReference type="AlphaFoldDB" id="C2MBB4"/>
<dbReference type="EMBL" id="ACLR01000120">
    <property type="protein sequence ID" value="EEK16995.1"/>
    <property type="molecule type" value="Genomic_DNA"/>
</dbReference>
<keyword evidence="2" id="KW-1185">Reference proteome</keyword>
<name>C2MBB4_9PORP</name>
<dbReference type="Proteomes" id="UP000003303">
    <property type="component" value="Unassembled WGS sequence"/>
</dbReference>
<dbReference type="eggNOG" id="COG1589">
    <property type="taxonomic scope" value="Bacteria"/>
</dbReference>
<accession>C2MBB4</accession>
<protein>
    <recommendedName>
        <fullName evidence="3">Cell division protein FtsQ</fullName>
    </recommendedName>
</protein>
<proteinExistence type="predicted"/>
<comment type="caution">
    <text evidence="1">The sequence shown here is derived from an EMBL/GenBank/DDBJ whole genome shotgun (WGS) entry which is preliminary data.</text>
</comment>
<evidence type="ECO:0000313" key="2">
    <source>
        <dbReference type="Proteomes" id="UP000003303"/>
    </source>
</evidence>
<reference evidence="1 2" key="1">
    <citation type="submission" date="2009-04" db="EMBL/GenBank/DDBJ databases">
        <authorList>
            <person name="Sebastian Y."/>
            <person name="Madupu R."/>
            <person name="Durkin A.S."/>
            <person name="Torralba M."/>
            <person name="Methe B."/>
            <person name="Sutton G.G."/>
            <person name="Strausberg R.L."/>
            <person name="Nelson K.E."/>
        </authorList>
    </citation>
    <scope>NUCLEOTIDE SEQUENCE [LARGE SCALE GENOMIC DNA]</scope>
    <source>
        <strain evidence="1 2">60-3</strain>
    </source>
</reference>
<dbReference type="RefSeq" id="WP_007365140.1">
    <property type="nucleotide sequence ID" value="NZ_ACLR01000120.1"/>
</dbReference>
<sequence>MRYLYLSLALLLVGLLCYMALVPPQIAPARIVDVKADIRYEGEHPLMPERDLVSELKALGFRPIGQSVDSLSTMAIESQLIRNGLFSHIDLYTTPGGVLHVSMLQREPLFTLLTPQGNYFVCKDQTVVPIERSEDYYTTFLPVSGSISVEQASHQLYPLMQLILSDPLWRDLFIHIYVDPYRGVIATPRASNTEIILGSSSNWEEKLDKLKLFVEQVIPIFGWNSFISVNLEYKDQIVTVPSEEGALQHSRPSLPAQTL</sequence>
<dbReference type="STRING" id="596327.PORUE0001_0092"/>
<evidence type="ECO:0008006" key="3">
    <source>
        <dbReference type="Google" id="ProtNLM"/>
    </source>
</evidence>
<gene>
    <name evidence="1" type="ORF">PORUE0001_0092</name>
</gene>
<evidence type="ECO:0000313" key="1">
    <source>
        <dbReference type="EMBL" id="EEK16995.1"/>
    </source>
</evidence>